<keyword evidence="1" id="KW-0472">Membrane</keyword>
<dbReference type="OMA" id="PRVWSHT"/>
<proteinExistence type="predicted"/>
<dbReference type="AlphaFoldDB" id="A0A8I5UQC4"/>
<evidence type="ECO:0000313" key="3">
    <source>
        <dbReference type="Proteomes" id="UP000001595"/>
    </source>
</evidence>
<protein>
    <submittedName>
        <fullName evidence="2">Uncharacterized protein</fullName>
    </submittedName>
</protein>
<dbReference type="Ensembl" id="ENSPPYT00000037044.1">
    <property type="protein sequence ID" value="ENSPPYP00000039633.1"/>
    <property type="gene ID" value="ENSPPYG00000041296.1"/>
</dbReference>
<evidence type="ECO:0000256" key="1">
    <source>
        <dbReference type="SAM" id="Phobius"/>
    </source>
</evidence>
<dbReference type="Proteomes" id="UP000001595">
    <property type="component" value="Chromosome 19"/>
</dbReference>
<reference evidence="2" key="2">
    <citation type="submission" date="2025-08" db="UniProtKB">
        <authorList>
            <consortium name="Ensembl"/>
        </authorList>
    </citation>
    <scope>IDENTIFICATION</scope>
</reference>
<reference evidence="2 3" key="1">
    <citation type="submission" date="2008-02" db="EMBL/GenBank/DDBJ databases">
        <title>A 6x draft sequence assembly of the Pongo pygmaeus abelii genome.</title>
        <authorList>
            <person name="Wilson R.K."/>
            <person name="Mardis E."/>
        </authorList>
    </citation>
    <scope>NUCLEOTIDE SEQUENCE [LARGE SCALE GENOMIC DNA]</scope>
</reference>
<organism evidence="2 3">
    <name type="scientific">Pongo abelii</name>
    <name type="common">Sumatran orangutan</name>
    <name type="synonym">Pongo pygmaeus abelii</name>
    <dbReference type="NCBI Taxonomy" id="9601"/>
    <lineage>
        <taxon>Eukaryota</taxon>
        <taxon>Metazoa</taxon>
        <taxon>Chordata</taxon>
        <taxon>Craniata</taxon>
        <taxon>Vertebrata</taxon>
        <taxon>Euteleostomi</taxon>
        <taxon>Mammalia</taxon>
        <taxon>Eutheria</taxon>
        <taxon>Euarchontoglires</taxon>
        <taxon>Primates</taxon>
        <taxon>Haplorrhini</taxon>
        <taxon>Catarrhini</taxon>
        <taxon>Hominidae</taxon>
        <taxon>Pongo</taxon>
    </lineage>
</organism>
<accession>A0A8I5UQC4</accession>
<keyword evidence="3" id="KW-1185">Reference proteome</keyword>
<evidence type="ECO:0000313" key="2">
    <source>
        <dbReference type="Ensembl" id="ENSPPYP00000039633.1"/>
    </source>
</evidence>
<name>A0A8I5UQC4_PONAB</name>
<feature type="transmembrane region" description="Helical" evidence="1">
    <location>
        <begin position="99"/>
        <end position="115"/>
    </location>
</feature>
<dbReference type="GeneTree" id="ENSGT00910000148012"/>
<keyword evidence="1" id="KW-0812">Transmembrane</keyword>
<keyword evidence="1" id="KW-1133">Transmembrane helix</keyword>
<sequence length="132" mass="15028">MQHDGCNFPWSGSSCDSLPRVRSHTRGPHPVLPKRKCCRLYETSDPHFPECLSGTTTRTPPAWAKILPTTVPRIPSTLVLLPSYSSFCWLSAFKLKVTSVARLALGLFIFVIFFPQEKTNMWKYKENITIWG</sequence>
<reference evidence="2" key="3">
    <citation type="submission" date="2025-09" db="UniProtKB">
        <authorList>
            <consortium name="Ensembl"/>
        </authorList>
    </citation>
    <scope>IDENTIFICATION</scope>
</reference>